<organism evidence="8">
    <name type="scientific">Neodiprion lecontei</name>
    <name type="common">Redheaded pine sawfly</name>
    <dbReference type="NCBI Taxonomy" id="441921"/>
    <lineage>
        <taxon>Eukaryota</taxon>
        <taxon>Metazoa</taxon>
        <taxon>Ecdysozoa</taxon>
        <taxon>Arthropoda</taxon>
        <taxon>Hexapoda</taxon>
        <taxon>Insecta</taxon>
        <taxon>Pterygota</taxon>
        <taxon>Neoptera</taxon>
        <taxon>Endopterygota</taxon>
        <taxon>Hymenoptera</taxon>
        <taxon>Tenthredinoidea</taxon>
        <taxon>Diprionidae</taxon>
        <taxon>Diprioninae</taxon>
        <taxon>Neodiprion</taxon>
    </lineage>
</organism>
<keyword evidence="3 4" id="KW-0560">Oxidoreductase</keyword>
<evidence type="ECO:0000313" key="7">
    <source>
        <dbReference type="Proteomes" id="UP000829291"/>
    </source>
</evidence>
<dbReference type="PROSITE" id="PS00460">
    <property type="entry name" value="GLUTATHIONE_PEROXID_1"/>
    <property type="match status" value="1"/>
</dbReference>
<evidence type="ECO:0000256" key="2">
    <source>
        <dbReference type="ARBA" id="ARBA00022559"/>
    </source>
</evidence>
<feature type="chain" id="PRO_5045034699" description="Glutathione peroxidase" evidence="5">
    <location>
        <begin position="31"/>
        <end position="220"/>
    </location>
</feature>
<reference evidence="8" key="1">
    <citation type="submission" date="2025-08" db="UniProtKB">
        <authorList>
            <consortium name="RefSeq"/>
        </authorList>
    </citation>
    <scope>IDENTIFICATION</scope>
    <source>
        <tissue evidence="8">Thorax and Abdomen</tissue>
    </source>
</reference>
<dbReference type="GO" id="GO:0004601">
    <property type="term" value="F:peroxidase activity"/>
    <property type="evidence" value="ECO:0007669"/>
    <property type="project" value="UniProtKB-KW"/>
</dbReference>
<dbReference type="PANTHER" id="PTHR11592:SF134">
    <property type="entry name" value="PHOSPHOLIPID HYDROPEROXIDE GLUTATHIONE PEROXIDASE"/>
    <property type="match status" value="1"/>
</dbReference>
<dbReference type="SUPFAM" id="SSF52833">
    <property type="entry name" value="Thioredoxin-like"/>
    <property type="match status" value="1"/>
</dbReference>
<gene>
    <name evidence="8" type="primary">LOC107223532</name>
</gene>
<dbReference type="PRINTS" id="PR01011">
    <property type="entry name" value="GLUTPROXDASE"/>
</dbReference>
<dbReference type="InParanoid" id="A0A6J0BWU0"/>
<dbReference type="OrthoDB" id="446890at2759"/>
<dbReference type="InterPro" id="IPR000889">
    <property type="entry name" value="Glutathione_peroxidase"/>
</dbReference>
<accession>A0A6J0BWU0</accession>
<dbReference type="CDD" id="cd00340">
    <property type="entry name" value="GSH_Peroxidase"/>
    <property type="match status" value="1"/>
</dbReference>
<dbReference type="Gene3D" id="3.40.30.10">
    <property type="entry name" value="Glutaredoxin"/>
    <property type="match status" value="1"/>
</dbReference>
<comment type="similarity">
    <text evidence="1 4">Belongs to the glutathione peroxidase family.</text>
</comment>
<sequence length="220" mass="25043">MDGRSVLPQILPTAILVTFLSLGTTELVYTASEDSTCRRNDRDRCSANKMETFDQYTDWRNAGSMHEFTAKDIRGDDVSLSIYKGFVCIVVNVASQCGLTDSNYAQLEELYEKYRDTHKLKILAFPCDQFNGQEPGSSTDIMNFARTYNVQFDMFEKIKVNGPGAHPLWKWMKERQGGFLGNAIKWNFTKFIVDKDGQPVDRFSPTTPPNDLEATLTEYL</sequence>
<keyword evidence="5" id="KW-0732">Signal</keyword>
<dbReference type="Proteomes" id="UP000829291">
    <property type="component" value="Chromosome 7"/>
</dbReference>
<evidence type="ECO:0000259" key="6">
    <source>
        <dbReference type="PROSITE" id="PS51352"/>
    </source>
</evidence>
<feature type="domain" description="Thioredoxin" evidence="6">
    <location>
        <begin position="59"/>
        <end position="220"/>
    </location>
</feature>
<dbReference type="KEGG" id="nlo:107223532"/>
<evidence type="ECO:0000313" key="8">
    <source>
        <dbReference type="RefSeq" id="XP_015518712.2"/>
    </source>
</evidence>
<feature type="signal peptide" evidence="5">
    <location>
        <begin position="1"/>
        <end position="30"/>
    </location>
</feature>
<dbReference type="InterPro" id="IPR036249">
    <property type="entry name" value="Thioredoxin-like_sf"/>
</dbReference>
<proteinExistence type="inferred from homology"/>
<evidence type="ECO:0000256" key="4">
    <source>
        <dbReference type="RuleBase" id="RU000499"/>
    </source>
</evidence>
<dbReference type="RefSeq" id="XP_015518712.2">
    <property type="nucleotide sequence ID" value="XM_015663226.2"/>
</dbReference>
<dbReference type="AlphaFoldDB" id="A0A6J0BWU0"/>
<name>A0A6J0BWU0_NEOLC</name>
<dbReference type="InterPro" id="IPR029759">
    <property type="entry name" value="GPX_AS"/>
</dbReference>
<evidence type="ECO:0000256" key="3">
    <source>
        <dbReference type="ARBA" id="ARBA00023002"/>
    </source>
</evidence>
<dbReference type="PROSITE" id="PS51355">
    <property type="entry name" value="GLUTATHIONE_PEROXID_3"/>
    <property type="match status" value="1"/>
</dbReference>
<keyword evidence="7" id="KW-1185">Reference proteome</keyword>
<dbReference type="GeneID" id="107223532"/>
<dbReference type="InterPro" id="IPR013766">
    <property type="entry name" value="Thioredoxin_domain"/>
</dbReference>
<protein>
    <recommendedName>
        <fullName evidence="4">Glutathione peroxidase</fullName>
    </recommendedName>
</protein>
<dbReference type="PANTHER" id="PTHR11592">
    <property type="entry name" value="GLUTATHIONE PEROXIDASE"/>
    <property type="match status" value="1"/>
</dbReference>
<dbReference type="Pfam" id="PF00255">
    <property type="entry name" value="GSHPx"/>
    <property type="match status" value="1"/>
</dbReference>
<dbReference type="GO" id="GO:0006979">
    <property type="term" value="P:response to oxidative stress"/>
    <property type="evidence" value="ECO:0007669"/>
    <property type="project" value="InterPro"/>
</dbReference>
<dbReference type="FunCoup" id="A0A6J0BWU0">
    <property type="interactions" value="1268"/>
</dbReference>
<keyword evidence="2 4" id="KW-0575">Peroxidase</keyword>
<evidence type="ECO:0000256" key="5">
    <source>
        <dbReference type="SAM" id="SignalP"/>
    </source>
</evidence>
<evidence type="ECO:0000256" key="1">
    <source>
        <dbReference type="ARBA" id="ARBA00006926"/>
    </source>
</evidence>
<dbReference type="PROSITE" id="PS51352">
    <property type="entry name" value="THIOREDOXIN_2"/>
    <property type="match status" value="1"/>
</dbReference>